<dbReference type="RefSeq" id="WP_138537374.1">
    <property type="nucleotide sequence ID" value="NZ_VANR01000008.1"/>
</dbReference>
<evidence type="ECO:0000256" key="2">
    <source>
        <dbReference type="ARBA" id="ARBA00023157"/>
    </source>
</evidence>
<dbReference type="SMART" id="SM00560">
    <property type="entry name" value="LamGL"/>
    <property type="match status" value="1"/>
</dbReference>
<dbReference type="GO" id="GO:0004553">
    <property type="term" value="F:hydrolase activity, hydrolyzing O-glycosyl compounds"/>
    <property type="evidence" value="ECO:0007669"/>
    <property type="project" value="UniProtKB-ARBA"/>
</dbReference>
<dbReference type="EMBL" id="VANR01000008">
    <property type="protein sequence ID" value="TMM28583.1"/>
    <property type="molecule type" value="Genomic_DNA"/>
</dbReference>
<feature type="chain" id="PRO_5024436627" evidence="4">
    <location>
        <begin position="30"/>
        <end position="3139"/>
    </location>
</feature>
<feature type="region of interest" description="Disordered" evidence="3">
    <location>
        <begin position="352"/>
        <end position="385"/>
    </location>
</feature>
<sequence>MKYLSSIKLYKSIAFFLLIYIATSNISYAQTISSTGSSATTCGNCTPAGYIDDGGTPDISNRTNAGGQGSLGENDTWVASPLPLPPTGDLTWISMRDVGDFNTSPVESVKTSMGDLIEGNVYKLTIYVMTAKSSGVGGDYYSGQYIDQFSYEINEPGVTPVTQIVTVTSDAYDKWAKTEVVFIGKPDIDGKMDLAFSPLDNAVTAGDDINFESVHIAIQLNDLSLLDTDGDGIVDADDVDDDNDGILDTVELTLSGTEYDPLGDEDGDKLPNYLDTIDDNISSDGSTTSYVTTGSGGIPDVYDFDDDGIPNHLDLDADNDGIPDNIEAQTTAGYIASSGAVGDGFTDANNNGLDDNYETAQGGTDITPVNSDSSGEADYRDLDSDDDTVSDTIEANLILNGNVGNNGLDKSYESIDSYKDVNGIFDDTQTDNFPDDGNNANLGLPNDVNWRDVSVTGFLDTDEDGVANNIDKDDDNDGIRDFVERCIDFNAVLTSQSGIVNSGNLTGEPDDNSGEVNTNGNVFVLDFGSVFPAGTQYEITWKRRVGATGTAIPIINESTDNTTYTRNLDAPTSTQSDNFQTDIVTSNVAFRYIQITKQTDPSITDFEVDAIGILNTTSCNNDSDGDGIANYLDLDSDNDGIPDNIEAQPTASYVAPTTFTDADNDGLDDNYDANVPGGVDGAYFVLVNTDSGTDTIPDYLDTDSDNDGTPDLVEANLSLFGFYGINGLDSNYESADNFADVNGTFDNTPYNDFPDNPSGGEVDWRDATSTFRDTDNDGVPDTTDLDDDNDGILDTVEGCSAGTMSTSNLSFTTVGGSGLSYTSNNITFTNGTAGFVNSAHSPNFSTFDTPTDYEVSYTLDGTFLDNTERAVLIGINEAGTNSTNSWEDIDYTFYISGSGESLQIYENGTFRVNVSNGASGNKLTIKKAGKSITYWVNDTLVYSSLVNANGTDYFVDSSFFGQTSTYSINNFQITHITNADDTDNDGILNCLDLDSDNDGIPDNIEAQTTIGYEAPDGVYDANGVDTAYTGGLTPVDTDSDTTKDFLDIDSDDDGILDNVEAGLVLTGTYGNNGLDNAYDNGDNYSDVNGSFDNSQTNNFPDEDSDVLNGGDVDYRDDTFTIDTDGDNVSDEVDLDDDNDGILDSVEIVNDCTVNNGVLNWNNEYTEGDTVATNGDDPIEVDDEIVNANVTIKLSRTSNVISESNYRVNDNTTTDSAYNLSQLATANAESRHVFNFSAPVLNLGFTIYDVNRDDATSATDVVKVIITKQDGSNYTLDAADYTTDGAANTYSGSNTFTGTTTTAGNVIINPIPEYVTKLQFVYSNLATGSFLITQNIAIGNLSFCTPIDSDGDGIFDFRDLDSDNDGIPDNIEAQTTQGYIPPTNSFSLTGIDLAYGTGLTVINTDGDTQPDYLDLDSDNDSTNDIDEGIINEALPPNSGGMFTGTVGINGLVDALEASDTDQAYTDINGIHTDPKTDGFLDDSSDNDVNIGGDLDYRDDILGVDTDKDGIANNIDIDDDNDGIPDVLENTPGLPTPDAVYSFENTTNDSSGNDFEQQNAAVPAYSSDNIVGSNAIEFNGTFLIQYSDGTFLNQAVTTLTHSVWVKPDDLTGVQEIIDEGGNTNGLTVRLNGNTLEAAVREGNVSAPTTSLTFPSDNNWHHVAVTYNNGDLTLYLDGVASTTISSGFGELAAHSDGSGLGGRNNDDAFANSTDGDYFDGLMDEYYHYPVALTPAEIAVLANLDNPIDTDGDGVINSLDIDSDNDGIPDNVEAQTTLGYISPSGIGNGITDANNNGLDDNYETAQGGTDITPNNNDGTDNPDYIDTDSDNDGIFDISENNVTNSEDAVLDENTGASADGTPDGIVDPSNFTDTDGDGLADVFEGTNTNDNYDVNDEIDNPQSDLPDTDSDVATEDVDFRDDSEDPISPGVAGNILWLRADKDVTGTTSVTSWVDQTASLHDATSDIGTAPSKIDVGLNFNPVIDFDPTSNQDLIITNGILGTDTYSNLWSYVVVNPNVVNANGFIFLENVSGSGNFHNRAVSSTNLRYRFGDPTDQILNISANENTYNLFTTGATTTPGSAPTGVSQAIHVQGNPLFTNNTTLVNITGVNDDFDIGSNGSANFWNGQIAEIMIFNETPTAKKQQQVESYLAIKYGFTLSTVDYNAGIIEGDYLLQDQVTKVWNYSANTAYHNNVAGIGRDDAMALNQKQSKSNNPAYDAITNPNGQIITIGLNAIAADNVSNANTFASNKDFLMWGNNTGVVNTVTETELICAPEKTIGRTWKIVENGSVSSVQVAANKAAIDGALTTPNTVKVLKIADDASFTTNVKYVPLTDTTINSENVYAANYDFNGVKYFTYSEINGIFWNGDIGVSGSWFGGNSLITTNGPSTQTEDRDKVMVIDSQTSLTHAILTESVEVECVWVKANSKLMVADDQYLEFDEDFILDGQVRLIGDGQLVQTHVGLSNVQGSGKLFRDQQAVVPNVYRYHYWTSPVRELGLDTYRVGQVMKDGTIPTSASSSIVDINWVSLDQSGVPNRGLNGATGTPITISNYWIYTNENDPAEDDERSENYVRKLETGVIKRGLGYTMKSTGANPQNFTFVGTPNDGSISIPVTANTATLVGNPYPSALDATDFINTNIDAIEGTLYFWEHTGEDTEPSGISGHTFAGYYGGYSQRNLTMGIAANGVPSTDPLTYDWETAVDNGSNVTQTVEGIEVIVEYSNNTIIIDPNVANIGGTTAKVVTKSEGGTDTYDITFTFDDAIDIKSIFLFNNAPSSPVSDPTVTLTPDNSQPVKTQLLTGSSGQEIFLNWEDVTTFTITANRPYNLVIDDIEFSNGNFPSLGEGTYHAPNRYIAVAQGFFIRANEDGGTIRFENSQRNYKDDDFDTGGTFFFKSKNSKKGNKNNIDDDEFDLLPILKLGFNRTTSDLVQLHRQIGISFRQGNTFKYENGFDSEIFDVGENDMYWNFPEMNNRKLVIAGVSEITNELEIPLTIATTNSDAKSIQIDEVKNINRPIYLLDKLTNTYYTLSRTPIELTIENGVYTDRFYITFENKTALSTDEVNPLNNELTTFVDQSTNEIVIQNNKLLKIKKVALYNILGQKVREWKNIDNITENRLKTNKLSATVYILNVETENGKISKKIMIE</sequence>
<dbReference type="InterPro" id="IPR026444">
    <property type="entry name" value="Secre_tail"/>
</dbReference>
<keyword evidence="2" id="KW-1015">Disulfide bond</keyword>
<evidence type="ECO:0000313" key="6">
    <source>
        <dbReference type="EMBL" id="TMM28583.1"/>
    </source>
</evidence>
<evidence type="ECO:0000256" key="3">
    <source>
        <dbReference type="SAM" id="MobiDB-lite"/>
    </source>
</evidence>
<dbReference type="NCBIfam" id="TIGR04183">
    <property type="entry name" value="Por_Secre_tail"/>
    <property type="match status" value="1"/>
</dbReference>
<feature type="compositionally biased region" description="Polar residues" evidence="3">
    <location>
        <begin position="352"/>
        <end position="374"/>
    </location>
</feature>
<reference evidence="6 7" key="1">
    <citation type="submission" date="2019-05" db="EMBL/GenBank/DDBJ databases">
        <title>Polaribacter aestuariivivens sp. nov., isolated from a tidal flat.</title>
        <authorList>
            <person name="Yoon J.-H."/>
        </authorList>
    </citation>
    <scope>NUCLEOTIDE SEQUENCE [LARGE SCALE GENOMIC DNA]</scope>
    <source>
        <strain evidence="6 7">DBTF-3</strain>
    </source>
</reference>
<accession>A0A5S3N0C6</accession>
<dbReference type="InterPro" id="IPR013320">
    <property type="entry name" value="ConA-like_dom_sf"/>
</dbReference>
<dbReference type="InterPro" id="IPR058515">
    <property type="entry name" value="DUF8202"/>
</dbReference>
<evidence type="ECO:0000313" key="7">
    <source>
        <dbReference type="Proteomes" id="UP000307140"/>
    </source>
</evidence>
<dbReference type="CDD" id="cd00110">
    <property type="entry name" value="LamG"/>
    <property type="match status" value="1"/>
</dbReference>
<feature type="region of interest" description="Disordered" evidence="3">
    <location>
        <begin position="56"/>
        <end position="78"/>
    </location>
</feature>
<dbReference type="OrthoDB" id="2582440at2"/>
<dbReference type="Pfam" id="PF13385">
    <property type="entry name" value="Laminin_G_3"/>
    <property type="match status" value="1"/>
</dbReference>
<proteinExistence type="predicted"/>
<feature type="region of interest" description="Disordered" evidence="3">
    <location>
        <begin position="1799"/>
        <end position="1818"/>
    </location>
</feature>
<comment type="caution">
    <text evidence="6">The sequence shown here is derived from an EMBL/GenBank/DDBJ whole genome shotgun (WGS) entry which is preliminary data.</text>
</comment>
<protein>
    <submittedName>
        <fullName evidence="6">T9SS type A sorting domain-containing protein</fullName>
    </submittedName>
</protein>
<dbReference type="GO" id="GO:0005509">
    <property type="term" value="F:calcium ion binding"/>
    <property type="evidence" value="ECO:0007669"/>
    <property type="project" value="InterPro"/>
</dbReference>
<feature type="domain" description="LamG-like jellyroll fold" evidence="5">
    <location>
        <begin position="1595"/>
        <end position="1732"/>
    </location>
</feature>
<dbReference type="PROSITE" id="PS00018">
    <property type="entry name" value="EF_HAND_1"/>
    <property type="match status" value="1"/>
</dbReference>
<evidence type="ECO:0000259" key="5">
    <source>
        <dbReference type="SMART" id="SM00560"/>
    </source>
</evidence>
<dbReference type="InterPro" id="IPR018247">
    <property type="entry name" value="EF_Hand_1_Ca_BS"/>
</dbReference>
<feature type="compositionally biased region" description="Low complexity" evidence="3">
    <location>
        <begin position="1803"/>
        <end position="1818"/>
    </location>
</feature>
<dbReference type="InterPro" id="IPR001791">
    <property type="entry name" value="Laminin_G"/>
</dbReference>
<keyword evidence="1 4" id="KW-0732">Signal</keyword>
<dbReference type="SUPFAM" id="SSF49899">
    <property type="entry name" value="Concanavalin A-like lectins/glucanases"/>
    <property type="match status" value="1"/>
</dbReference>
<feature type="region of interest" description="Disordered" evidence="3">
    <location>
        <begin position="1848"/>
        <end position="1909"/>
    </location>
</feature>
<organism evidence="6 7">
    <name type="scientific">Polaribacter aestuariivivens</name>
    <dbReference type="NCBI Taxonomy" id="2304626"/>
    <lineage>
        <taxon>Bacteria</taxon>
        <taxon>Pseudomonadati</taxon>
        <taxon>Bacteroidota</taxon>
        <taxon>Flavobacteriia</taxon>
        <taxon>Flavobacteriales</taxon>
        <taxon>Flavobacteriaceae</taxon>
    </lineage>
</organism>
<keyword evidence="7" id="KW-1185">Reference proteome</keyword>
<feature type="signal peptide" evidence="4">
    <location>
        <begin position="1"/>
        <end position="29"/>
    </location>
</feature>
<evidence type="ECO:0000256" key="4">
    <source>
        <dbReference type="SAM" id="SignalP"/>
    </source>
</evidence>
<dbReference type="InterPro" id="IPR028974">
    <property type="entry name" value="TSP_type-3_rpt"/>
</dbReference>
<evidence type="ECO:0000256" key="1">
    <source>
        <dbReference type="ARBA" id="ARBA00022729"/>
    </source>
</evidence>
<dbReference type="InterPro" id="IPR006558">
    <property type="entry name" value="LamG-like"/>
</dbReference>
<dbReference type="Pfam" id="PF26628">
    <property type="entry name" value="DUF8202"/>
    <property type="match status" value="1"/>
</dbReference>
<name>A0A5S3N0C6_9FLAO</name>
<dbReference type="GO" id="GO:0005975">
    <property type="term" value="P:carbohydrate metabolic process"/>
    <property type="evidence" value="ECO:0007669"/>
    <property type="project" value="UniProtKB-ARBA"/>
</dbReference>
<dbReference type="Proteomes" id="UP000307140">
    <property type="component" value="Unassembled WGS sequence"/>
</dbReference>
<dbReference type="Gene3D" id="2.60.120.200">
    <property type="match status" value="1"/>
</dbReference>
<dbReference type="Gene3D" id="4.10.1080.10">
    <property type="entry name" value="TSP type-3 repeat"/>
    <property type="match status" value="1"/>
</dbReference>
<dbReference type="SUPFAM" id="SSF103647">
    <property type="entry name" value="TSP type-3 repeat"/>
    <property type="match status" value="4"/>
</dbReference>
<gene>
    <name evidence="6" type="ORF">FDT66_13330</name>
</gene>